<dbReference type="RefSeq" id="WP_211975874.1">
    <property type="nucleotide sequence ID" value="NZ_CBFHAM010000035.1"/>
</dbReference>
<dbReference type="EMBL" id="JAGTXB010000017">
    <property type="protein sequence ID" value="MBS0030735.1"/>
    <property type="molecule type" value="Genomic_DNA"/>
</dbReference>
<sequence>MDVKFSTFLAMQWATLIVPFLFLVMLYYAWRDVRSYLKRKQLSEEARNYEEWLKNQRLSNDLASGEPSALEQIMLEINDWENRSEIRLTNTAKSMIILPLLELSEFEELNAQDWRSSVREILNEAREDPAYLDKRSRGRTTSFSILRGIFKKWCNIPPFCREK</sequence>
<protein>
    <submittedName>
        <fullName evidence="2">Uncharacterized protein</fullName>
    </submittedName>
</protein>
<keyword evidence="1" id="KW-0472">Membrane</keyword>
<accession>A0ABS5J6E0</accession>
<evidence type="ECO:0000313" key="3">
    <source>
        <dbReference type="Proteomes" id="UP000676386"/>
    </source>
</evidence>
<feature type="transmembrane region" description="Helical" evidence="1">
    <location>
        <begin position="12"/>
        <end position="30"/>
    </location>
</feature>
<dbReference type="Proteomes" id="UP000676386">
    <property type="component" value="Unassembled WGS sequence"/>
</dbReference>
<organism evidence="2 3">
    <name type="scientific">Chitinophaga hostae</name>
    <dbReference type="NCBI Taxonomy" id="2831022"/>
    <lineage>
        <taxon>Bacteria</taxon>
        <taxon>Pseudomonadati</taxon>
        <taxon>Bacteroidota</taxon>
        <taxon>Chitinophagia</taxon>
        <taxon>Chitinophagales</taxon>
        <taxon>Chitinophagaceae</taxon>
        <taxon>Chitinophaga</taxon>
    </lineage>
</organism>
<evidence type="ECO:0000256" key="1">
    <source>
        <dbReference type="SAM" id="Phobius"/>
    </source>
</evidence>
<keyword evidence="1" id="KW-0812">Transmembrane</keyword>
<evidence type="ECO:0000313" key="2">
    <source>
        <dbReference type="EMBL" id="MBS0030735.1"/>
    </source>
</evidence>
<reference evidence="2 3" key="1">
    <citation type="submission" date="2021-04" db="EMBL/GenBank/DDBJ databases">
        <title>Chitinophaga sp. nov., isolated from the rhizosphere soil.</title>
        <authorList>
            <person name="He S."/>
        </authorList>
    </citation>
    <scope>NUCLEOTIDE SEQUENCE [LARGE SCALE GENOMIC DNA]</scope>
    <source>
        <strain evidence="2 3">2R12</strain>
    </source>
</reference>
<gene>
    <name evidence="2" type="ORF">KE626_25640</name>
</gene>
<keyword evidence="1" id="KW-1133">Transmembrane helix</keyword>
<proteinExistence type="predicted"/>
<comment type="caution">
    <text evidence="2">The sequence shown here is derived from an EMBL/GenBank/DDBJ whole genome shotgun (WGS) entry which is preliminary data.</text>
</comment>
<name>A0ABS5J6E0_9BACT</name>
<keyword evidence="3" id="KW-1185">Reference proteome</keyword>